<accession>G2JAU8</accession>
<name>G2JAU8_9BURK</name>
<organism evidence="1 2">
    <name type="scientific">Candidatus Glomeribacter gigasporarum BEG34</name>
    <dbReference type="NCBI Taxonomy" id="1070319"/>
    <lineage>
        <taxon>Bacteria</taxon>
        <taxon>Pseudomonadati</taxon>
        <taxon>Pseudomonadota</taxon>
        <taxon>Betaproteobacteria</taxon>
        <taxon>Burkholderiales</taxon>
        <taxon>Burkholderiaceae</taxon>
        <taxon>Candidatus Glomeribacter</taxon>
    </lineage>
</organism>
<reference evidence="1 2" key="1">
    <citation type="submission" date="2011-08" db="EMBL/GenBank/DDBJ databases">
        <title>The genome of the obligate endobacterium of an arbuscular mycorrhizal fungus reveals an interphylum network of nutritional interactions.</title>
        <authorList>
            <person name="Ghignone S."/>
            <person name="Salvioli A."/>
            <person name="Anca I."/>
            <person name="Lumini E."/>
            <person name="Ortu G."/>
            <person name="Petiti L."/>
            <person name="Cruveiller S."/>
            <person name="Bianciotto V."/>
            <person name="Piffanelli P."/>
            <person name="Lanfranco L."/>
            <person name="Bonfante P."/>
        </authorList>
    </citation>
    <scope>NUCLEOTIDE SEQUENCE [LARGE SCALE GENOMIC DNA]</scope>
    <source>
        <strain evidence="1 2">BEG34</strain>
    </source>
</reference>
<dbReference type="EMBL" id="CAFB01000050">
    <property type="protein sequence ID" value="CCD29900.1"/>
    <property type="molecule type" value="Genomic_DNA"/>
</dbReference>
<dbReference type="RefSeq" id="WP_006682998.1">
    <property type="nucleotide sequence ID" value="NZ_CAFB01000050.1"/>
</dbReference>
<sequence>MFNIPPLSQVIDVVNKEIQAEGRPSIEWPPQRPEMDNQLIQDVVHPESLTPISEAQNNNNITHPGNPSSISELIDCLNIPEVWKNTLKEKYPLSDLYNCKSLYDSIDQVAKNIDLIAKYRNATFGPNPGIELDEVCQCLEELGAEASINAKVHWVLRFFNLLSDNTQDLLTRNFSSAHPAAKPVSNFHRSQYCSLALTLFEIQSGSPAWVKFLEHHAFQRSPDPLQQCINNDSYGRCRSLYSYINVAHTSNGVITQEKLTSAGLRRLFNHSVSSVNSADLQPQFTVAQTNPGSLDHILLSSINFSIEQLIDELTCISDDCKNALKSLYPLSPYYDCNSLFEPFNTVSDNIGLRETYIGAGFDQSQVDRYLAEHTAEKFIKPNFHRVLTVFNMLLDNDGGSLFTRLQAASLSRKINKIQDLQRIRHCSFAYSLVNDVKNLLNIEETVQTFWKDYLAKETRILPGTAISDLIFDHSSKRFILNSSAPGHSIQGLNTEDDQAFKYVQYCAGLLESQMSKYIYLSKESVGEYLPDGIKKTALETFLNFKKDIVQSMKNKPNMEDFV</sequence>
<dbReference type="STRING" id="1070319.CAGGBEG34_320032"/>
<evidence type="ECO:0000313" key="2">
    <source>
        <dbReference type="Proteomes" id="UP000054051"/>
    </source>
</evidence>
<keyword evidence="2" id="KW-1185">Reference proteome</keyword>
<dbReference type="Proteomes" id="UP000054051">
    <property type="component" value="Unassembled WGS sequence"/>
</dbReference>
<protein>
    <submittedName>
        <fullName evidence="1">Uncharacterized protein</fullName>
    </submittedName>
</protein>
<comment type="caution">
    <text evidence="1">The sequence shown here is derived from an EMBL/GenBank/DDBJ whole genome shotgun (WGS) entry which is preliminary data.</text>
</comment>
<evidence type="ECO:0000313" key="1">
    <source>
        <dbReference type="EMBL" id="CCD29900.1"/>
    </source>
</evidence>
<dbReference type="AlphaFoldDB" id="G2JAU8"/>
<proteinExistence type="predicted"/>
<gene>
    <name evidence="1" type="ORF">CAGGBEG34_320032</name>
</gene>